<evidence type="ECO:0000256" key="3">
    <source>
        <dbReference type="ARBA" id="ARBA00022692"/>
    </source>
</evidence>
<keyword evidence="5 6" id="KW-0472">Membrane</keyword>
<comment type="similarity">
    <text evidence="2">Belongs to the ABC-3 integral membrane protein family.</text>
</comment>
<feature type="transmembrane region" description="Helical" evidence="6">
    <location>
        <begin position="248"/>
        <end position="266"/>
    </location>
</feature>
<evidence type="ECO:0000313" key="7">
    <source>
        <dbReference type="EMBL" id="CUV02338.1"/>
    </source>
</evidence>
<name>A0A160V936_9ZZZZ</name>
<dbReference type="PANTHER" id="PTHR30477:SF13">
    <property type="entry name" value="IRON TRANSPORT SYSTEM MEMBRANE PROTEIN HI_0360-RELATED"/>
    <property type="match status" value="1"/>
</dbReference>
<organism evidence="7">
    <name type="scientific">hydrothermal vent metagenome</name>
    <dbReference type="NCBI Taxonomy" id="652676"/>
    <lineage>
        <taxon>unclassified sequences</taxon>
        <taxon>metagenomes</taxon>
        <taxon>ecological metagenomes</taxon>
    </lineage>
</organism>
<proteinExistence type="inferred from homology"/>
<feature type="transmembrane region" description="Helical" evidence="6">
    <location>
        <begin position="17"/>
        <end position="37"/>
    </location>
</feature>
<evidence type="ECO:0000256" key="6">
    <source>
        <dbReference type="SAM" id="Phobius"/>
    </source>
</evidence>
<dbReference type="CDD" id="cd06550">
    <property type="entry name" value="TM_ABC_iron-siderophores_like"/>
    <property type="match status" value="1"/>
</dbReference>
<feature type="transmembrane region" description="Helical" evidence="6">
    <location>
        <begin position="133"/>
        <end position="154"/>
    </location>
</feature>
<dbReference type="GO" id="GO:0043190">
    <property type="term" value="C:ATP-binding cassette (ABC) transporter complex"/>
    <property type="evidence" value="ECO:0007669"/>
    <property type="project" value="InterPro"/>
</dbReference>
<gene>
    <name evidence="7" type="ORF">MGWOODY_Clf1443</name>
</gene>
<feature type="transmembrane region" description="Helical" evidence="6">
    <location>
        <begin position="57"/>
        <end position="82"/>
    </location>
</feature>
<reference evidence="7" key="1">
    <citation type="submission" date="2015-10" db="EMBL/GenBank/DDBJ databases">
        <authorList>
            <person name="Gilbert D.G."/>
        </authorList>
    </citation>
    <scope>NUCLEOTIDE SEQUENCE</scope>
</reference>
<dbReference type="GO" id="GO:0010043">
    <property type="term" value="P:response to zinc ion"/>
    <property type="evidence" value="ECO:0007669"/>
    <property type="project" value="TreeGrafter"/>
</dbReference>
<dbReference type="InterPro" id="IPR001626">
    <property type="entry name" value="ABC_TroCD"/>
</dbReference>
<feature type="transmembrane region" description="Helical" evidence="6">
    <location>
        <begin position="222"/>
        <end position="242"/>
    </location>
</feature>
<feature type="transmembrane region" description="Helical" evidence="6">
    <location>
        <begin position="166"/>
        <end position="190"/>
    </location>
</feature>
<keyword evidence="3 6" id="KW-0812">Transmembrane</keyword>
<accession>A0A160V936</accession>
<protein>
    <submittedName>
        <fullName evidence="7">Manganese ABC transporter, inner membrane permease protein SitD</fullName>
    </submittedName>
</protein>
<feature type="transmembrane region" description="Helical" evidence="6">
    <location>
        <begin position="94"/>
        <end position="113"/>
    </location>
</feature>
<dbReference type="Gene3D" id="1.10.3470.10">
    <property type="entry name" value="ABC transporter involved in vitamin B12 uptake, BtuC"/>
    <property type="match status" value="1"/>
</dbReference>
<keyword evidence="4 6" id="KW-1133">Transmembrane helix</keyword>
<dbReference type="GO" id="GO:0055085">
    <property type="term" value="P:transmembrane transport"/>
    <property type="evidence" value="ECO:0007669"/>
    <property type="project" value="InterPro"/>
</dbReference>
<dbReference type="Pfam" id="PF00950">
    <property type="entry name" value="ABC-3"/>
    <property type="match status" value="1"/>
</dbReference>
<dbReference type="EMBL" id="FAXA01000231">
    <property type="protein sequence ID" value="CUV02338.1"/>
    <property type="molecule type" value="Genomic_DNA"/>
</dbReference>
<comment type="subcellular location">
    <subcellularLocation>
        <location evidence="1">Membrane</location>
        <topology evidence="1">Multi-pass membrane protein</topology>
    </subcellularLocation>
</comment>
<dbReference type="SUPFAM" id="SSF81345">
    <property type="entry name" value="ABC transporter involved in vitamin B12 uptake, BtuC"/>
    <property type="match status" value="1"/>
</dbReference>
<dbReference type="PANTHER" id="PTHR30477">
    <property type="entry name" value="ABC-TRANSPORTER METAL-BINDING PROTEIN"/>
    <property type="match status" value="1"/>
</dbReference>
<sequence length="289" mass="30228">MIDFLVEPWEFAFMQRALLAASFAALVCSVVGVFVVLRGMAFMGDAVAHSSLTGMSIAYFFGGSVFWGAFAWAVPASLAITFISRRAHLRLDTAIGIIFASGFAVGIILMSRVSNYTADLFGLLFGNVLGVSWGEVMVIGAVAGGVLLAITALYKELLFTAYDATMSAASGIPVQFIQYLLPLLVGITTVASLKSVGIVLVLALLVTPAATAALLARRLPGVMTISVITGLASTVAGLYLSFHADLPTGPSIVVVATGLFLAAMLFSPSKGVVWQAWRPTTLPPDQATV</sequence>
<evidence type="ECO:0000256" key="4">
    <source>
        <dbReference type="ARBA" id="ARBA00022989"/>
    </source>
</evidence>
<dbReference type="InterPro" id="IPR037294">
    <property type="entry name" value="ABC_BtuC-like"/>
</dbReference>
<evidence type="ECO:0000256" key="1">
    <source>
        <dbReference type="ARBA" id="ARBA00004141"/>
    </source>
</evidence>
<evidence type="ECO:0000256" key="5">
    <source>
        <dbReference type="ARBA" id="ARBA00023136"/>
    </source>
</evidence>
<dbReference type="AlphaFoldDB" id="A0A160V936"/>
<evidence type="ECO:0000256" key="2">
    <source>
        <dbReference type="ARBA" id="ARBA00008034"/>
    </source>
</evidence>